<proteinExistence type="predicted"/>
<dbReference type="InterPro" id="IPR012337">
    <property type="entry name" value="RNaseH-like_sf"/>
</dbReference>
<evidence type="ECO:0000313" key="2">
    <source>
        <dbReference type="Proteomes" id="UP001497623"/>
    </source>
</evidence>
<evidence type="ECO:0000313" key="1">
    <source>
        <dbReference type="EMBL" id="CAL4066119.1"/>
    </source>
</evidence>
<comment type="caution">
    <text evidence="1">The sequence shown here is derived from an EMBL/GenBank/DDBJ whole genome shotgun (WGS) entry which is preliminary data.</text>
</comment>
<dbReference type="AlphaFoldDB" id="A0AAV2PZ30"/>
<dbReference type="EMBL" id="CAXKWB010002068">
    <property type="protein sequence ID" value="CAL4066119.1"/>
    <property type="molecule type" value="Genomic_DNA"/>
</dbReference>
<keyword evidence="2" id="KW-1185">Reference proteome</keyword>
<evidence type="ECO:0008006" key="3">
    <source>
        <dbReference type="Google" id="ProtNLM"/>
    </source>
</evidence>
<dbReference type="PANTHER" id="PTHR37162:SF1">
    <property type="entry name" value="BED-TYPE DOMAIN-CONTAINING PROTEIN"/>
    <property type="match status" value="1"/>
</dbReference>
<protein>
    <recommendedName>
        <fullName evidence="3">DUF4371 domain-containing protein</fullName>
    </recommendedName>
</protein>
<dbReference type="SUPFAM" id="SSF53098">
    <property type="entry name" value="Ribonuclease H-like"/>
    <property type="match status" value="1"/>
</dbReference>
<gene>
    <name evidence="1" type="ORF">MNOR_LOCUS5366</name>
</gene>
<dbReference type="Proteomes" id="UP001497623">
    <property type="component" value="Unassembled WGS sequence"/>
</dbReference>
<dbReference type="PANTHER" id="PTHR37162">
    <property type="entry name" value="HAT FAMILY DIMERISATION DOMAINCONTAINING PROTEIN-RELATED"/>
    <property type="match status" value="1"/>
</dbReference>
<name>A0AAV2PZ30_MEGNR</name>
<accession>A0AAV2PZ30</accession>
<organism evidence="1 2">
    <name type="scientific">Meganyctiphanes norvegica</name>
    <name type="common">Northern krill</name>
    <name type="synonym">Thysanopoda norvegica</name>
    <dbReference type="NCBI Taxonomy" id="48144"/>
    <lineage>
        <taxon>Eukaryota</taxon>
        <taxon>Metazoa</taxon>
        <taxon>Ecdysozoa</taxon>
        <taxon>Arthropoda</taxon>
        <taxon>Crustacea</taxon>
        <taxon>Multicrustacea</taxon>
        <taxon>Malacostraca</taxon>
        <taxon>Eumalacostraca</taxon>
        <taxon>Eucarida</taxon>
        <taxon>Euphausiacea</taxon>
        <taxon>Euphausiidae</taxon>
        <taxon>Meganyctiphanes</taxon>
    </lineage>
</organism>
<reference evidence="1 2" key="1">
    <citation type="submission" date="2024-05" db="EMBL/GenBank/DDBJ databases">
        <authorList>
            <person name="Wallberg A."/>
        </authorList>
    </citation>
    <scope>NUCLEOTIDE SEQUENCE [LARGE SCALE GENOMIC DNA]</scope>
</reference>
<sequence length="347" mass="40671">MDTKALATLSSMGRTHASYKLTHGLAKSFHDKTLKNLKENYFSLNIDESGSTNNQKILTILVSYYCEEVKHIVIEHLASVSLVKVDSASLFKVLVEIFKDYDLNWNNLCSILMDSCAVMRGSKTGLEKRIRTQKCHHLLDIDGDVCHHCHNGTKRFCAPFENHLENLFYYLYNHFKWSTDLRKYLSDICDILYIKFTMPDRFLKHRWLSVYDVTMSTNRLYEAYFVFFFSCIPDKDKRDYKDLLNKIYVAKHVDEDGKSKIKVIQSEIKKKKLTKSGAKRRDSIVNLLIIQEQKTKLVLGFYSAALPIFKRYVCLFQSKNPLVHKLNDEQLRAFKEILNCFFKIRVH</sequence>